<evidence type="ECO:0000313" key="4">
    <source>
        <dbReference type="EMBL" id="MXP78788.1"/>
    </source>
</evidence>
<dbReference type="EMBL" id="WUQX01000001">
    <property type="protein sequence ID" value="MXP78788.1"/>
    <property type="molecule type" value="Genomic_DNA"/>
</dbReference>
<feature type="chain" id="PRO_5030797802" description="Gram-positive cocci surface proteins LPxTG domain-containing protein" evidence="3">
    <location>
        <begin position="30"/>
        <end position="691"/>
    </location>
</feature>
<keyword evidence="3" id="KW-0732">Signal</keyword>
<feature type="compositionally biased region" description="Polar residues" evidence="1">
    <location>
        <begin position="644"/>
        <end position="660"/>
    </location>
</feature>
<comment type="caution">
    <text evidence="4">The sequence shown here is derived from an EMBL/GenBank/DDBJ whole genome shotgun (WGS) entry which is preliminary data.</text>
</comment>
<proteinExistence type="predicted"/>
<protein>
    <recommendedName>
        <fullName evidence="6">Gram-positive cocci surface proteins LPxTG domain-containing protein</fullName>
    </recommendedName>
</protein>
<keyword evidence="5" id="KW-1185">Reference proteome</keyword>
<feature type="compositionally biased region" description="Low complexity" evidence="1">
    <location>
        <begin position="617"/>
        <end position="643"/>
    </location>
</feature>
<reference evidence="4 5" key="1">
    <citation type="submission" date="2019-12" db="EMBL/GenBank/DDBJ databases">
        <title>Sporaefaciens musculi gen. nov., sp. nov., a novel bacterium isolated from the caecum of an obese mouse.</title>
        <authorList>
            <person name="Rasmussen T.S."/>
            <person name="Streidl T."/>
            <person name="Hitch T.C.A."/>
            <person name="Wortmann E."/>
            <person name="Deptula P."/>
            <person name="Hansen M."/>
            <person name="Nielsen D.S."/>
            <person name="Clavel T."/>
            <person name="Vogensen F.K."/>
        </authorList>
    </citation>
    <scope>NUCLEOTIDE SEQUENCE [LARGE SCALE GENOMIC DNA]</scope>
    <source>
        <strain evidence="4 5">WCA-9-b2</strain>
    </source>
</reference>
<keyword evidence="2" id="KW-0472">Membrane</keyword>
<evidence type="ECO:0000256" key="1">
    <source>
        <dbReference type="SAM" id="MobiDB-lite"/>
    </source>
</evidence>
<organism evidence="4 5">
    <name type="scientific">Sporofaciens musculi</name>
    <dbReference type="NCBI Taxonomy" id="2681861"/>
    <lineage>
        <taxon>Bacteria</taxon>
        <taxon>Bacillati</taxon>
        <taxon>Bacillota</taxon>
        <taxon>Clostridia</taxon>
        <taxon>Lachnospirales</taxon>
        <taxon>Lachnospiraceae</taxon>
        <taxon>Sporofaciens</taxon>
    </lineage>
</organism>
<name>A0A7X3MLT0_9FIRM</name>
<feature type="region of interest" description="Disordered" evidence="1">
    <location>
        <begin position="613"/>
        <end position="660"/>
    </location>
</feature>
<feature type="signal peptide" evidence="3">
    <location>
        <begin position="1"/>
        <end position="29"/>
    </location>
</feature>
<evidence type="ECO:0000256" key="2">
    <source>
        <dbReference type="SAM" id="Phobius"/>
    </source>
</evidence>
<gene>
    <name evidence="4" type="ORF">GN277_26640</name>
</gene>
<feature type="transmembrane region" description="Helical" evidence="2">
    <location>
        <begin position="666"/>
        <end position="684"/>
    </location>
</feature>
<keyword evidence="2" id="KW-0812">Transmembrane</keyword>
<evidence type="ECO:0000313" key="5">
    <source>
        <dbReference type="Proteomes" id="UP000460412"/>
    </source>
</evidence>
<dbReference type="RefSeq" id="WP_159755918.1">
    <property type="nucleotide sequence ID" value="NZ_WUQX01000001.1"/>
</dbReference>
<keyword evidence="2" id="KW-1133">Transmembrane helix</keyword>
<evidence type="ECO:0000256" key="3">
    <source>
        <dbReference type="SAM" id="SignalP"/>
    </source>
</evidence>
<dbReference type="AlphaFoldDB" id="A0A7X3MLT0"/>
<accession>A0A7X3MLT0</accession>
<evidence type="ECO:0008006" key="6">
    <source>
        <dbReference type="Google" id="ProtNLM"/>
    </source>
</evidence>
<sequence>MRNMKRWKRLLAVGMCSAMMFSMSVGVSATEKQDTEEMVVEDGAESALLGAFSAGISEEKAGFEENDKESENDENAQNEFVEKKVEGEDDVLPVVEPMSIEYVPRERIEVPVTNGTGKYEIHQVKVEGECVERDFTSYGYDSEKGVIHFLTSNDTNVPQKGDYPVTIHFYKEGDELFHTSTDVTIHVKTDSKPVVLKDTSYTADCSKDLVYRFENGTGVFELEEINVVGFDIIDAGVDPYGVELPYFTGRSGFIYDIEKGTVTIKGDGLQSYNRGERKIPQNQLGLWIRGKTTQGRIIDVHDGYRWTFKYEEPEKAEGMPKLVSQSYTFDGTQDLVFMFENGSGDYAVKDVIRVSFWTNDLDVDNRLDSFWLSKELSGGEYVFSGDILVADIEKGQVTCMDYAVSAVVYNSKYTIANPYHAAILCEFANGERGYIYSDEQGAWEVEVLPMSPNAVLRHIETLEEDNQISKERMQELVEISKEKDIIIRTTLGLSYVFKKNDFKMTENKDVYDFGVILNTDFSKSGINNSKITAEDYAEDIKYKFDGQLPGKAEINIPVDSKWNGKKLYYFERKSDGTLEDTGESAIVANGVCKVSQSHCSNYVLLAKSPKELGVTENTGNNNNNTGNNNNQSGNGNTQGSSNNLNPQIKTVDTTKTSPKTGDNNRILLFAVLCACSCIAGGFTLKARRRNR</sequence>
<dbReference type="Proteomes" id="UP000460412">
    <property type="component" value="Unassembled WGS sequence"/>
</dbReference>